<keyword evidence="2 4" id="KW-1133">Transmembrane helix</keyword>
<feature type="transmembrane region" description="Helical" evidence="4">
    <location>
        <begin position="272"/>
        <end position="289"/>
    </location>
</feature>
<dbReference type="InterPro" id="IPR020846">
    <property type="entry name" value="MFS_dom"/>
</dbReference>
<evidence type="ECO:0000313" key="7">
    <source>
        <dbReference type="Proteomes" id="UP000219336"/>
    </source>
</evidence>
<feature type="domain" description="Major facilitator superfamily (MFS) profile" evidence="5">
    <location>
        <begin position="7"/>
        <end position="386"/>
    </location>
</feature>
<feature type="transmembrane region" description="Helical" evidence="4">
    <location>
        <begin position="98"/>
        <end position="116"/>
    </location>
</feature>
<keyword evidence="1 4" id="KW-0812">Transmembrane</keyword>
<dbReference type="RefSeq" id="WP_096995455.1">
    <property type="nucleotide sequence ID" value="NZ_JBHSII010000001.1"/>
</dbReference>
<dbReference type="InterPro" id="IPR036259">
    <property type="entry name" value="MFS_trans_sf"/>
</dbReference>
<dbReference type="PROSITE" id="PS50850">
    <property type="entry name" value="MFS"/>
    <property type="match status" value="1"/>
</dbReference>
<evidence type="ECO:0000256" key="3">
    <source>
        <dbReference type="ARBA" id="ARBA00023136"/>
    </source>
</evidence>
<sequence length="401" mass="43537">MNKKHLIEITIFLTYALFAMSWVAGSIMTKDIMAFYDIDGMAAATWMTNAITIAKIIGNLAAAWLLVKMGPKKAFTIASLLIVAGAIGAFASNYPLYVFSRLVMGFGGAFAIVYFNPIVIKYFDASERPVINGINAAAFNMGNLLALLFTGSLLASLGNWQNVILAISAISLAILVIWWFVSDDFSLSNSSDNQQQANYTLNDGMKESVNWWLPIAYSGLLFCYISVFALFPLVPSFAAEAKYLSSIMIGAGMVGTMAGILVAKRYPLRVPVIRYCGLAMTLFAALMITTSNPMVAYIAAFTAGFFMFVPMTALITLPQELPNMTPGRITVIFGMFWSISYLIETILMYFAGVIADMTGNIAYGATFAVICSSTFFLASFFLPETGKKELVITGPASTKNA</sequence>
<reference evidence="7" key="1">
    <citation type="submission" date="2016-06" db="EMBL/GenBank/DDBJ databases">
        <authorList>
            <person name="Rodrigo-Torres L."/>
            <person name="Arahal R.D."/>
            <person name="Lucena T."/>
        </authorList>
    </citation>
    <scope>NUCLEOTIDE SEQUENCE [LARGE SCALE GENOMIC DNA]</scope>
    <source>
        <strain evidence="7">CECT8203</strain>
    </source>
</reference>
<feature type="transmembrane region" description="Helical" evidence="4">
    <location>
        <begin position="137"/>
        <end position="157"/>
    </location>
</feature>
<dbReference type="CDD" id="cd06174">
    <property type="entry name" value="MFS"/>
    <property type="match status" value="1"/>
</dbReference>
<organism evidence="6 7">
    <name type="scientific">Vibrio thalassae</name>
    <dbReference type="NCBI Taxonomy" id="1243014"/>
    <lineage>
        <taxon>Bacteria</taxon>
        <taxon>Pseudomonadati</taxon>
        <taxon>Pseudomonadota</taxon>
        <taxon>Gammaproteobacteria</taxon>
        <taxon>Vibrionales</taxon>
        <taxon>Vibrionaceae</taxon>
        <taxon>Vibrio</taxon>
    </lineage>
</organism>
<feature type="transmembrane region" description="Helical" evidence="4">
    <location>
        <begin position="7"/>
        <end position="24"/>
    </location>
</feature>
<dbReference type="AlphaFoldDB" id="A0A240EQY6"/>
<dbReference type="Gene3D" id="1.20.1250.20">
    <property type="entry name" value="MFS general substrate transporter like domains"/>
    <property type="match status" value="2"/>
</dbReference>
<dbReference type="Pfam" id="PF07690">
    <property type="entry name" value="MFS_1"/>
    <property type="match status" value="1"/>
</dbReference>
<feature type="transmembrane region" description="Helical" evidence="4">
    <location>
        <begin position="295"/>
        <end position="317"/>
    </location>
</feature>
<dbReference type="OrthoDB" id="8595469at2"/>
<feature type="transmembrane region" description="Helical" evidence="4">
    <location>
        <begin position="211"/>
        <end position="231"/>
    </location>
</feature>
<dbReference type="InterPro" id="IPR050327">
    <property type="entry name" value="Proton-linked_MCT"/>
</dbReference>
<evidence type="ECO:0000313" key="6">
    <source>
        <dbReference type="EMBL" id="SNX50539.1"/>
    </source>
</evidence>
<protein>
    <submittedName>
        <fullName evidence="6">Putative transporter</fullName>
    </submittedName>
</protein>
<evidence type="ECO:0000256" key="1">
    <source>
        <dbReference type="ARBA" id="ARBA00022692"/>
    </source>
</evidence>
<feature type="transmembrane region" description="Helical" evidence="4">
    <location>
        <begin position="163"/>
        <end position="181"/>
    </location>
</feature>
<keyword evidence="7" id="KW-1185">Reference proteome</keyword>
<proteinExistence type="predicted"/>
<dbReference type="Proteomes" id="UP000219336">
    <property type="component" value="Unassembled WGS sequence"/>
</dbReference>
<feature type="transmembrane region" description="Helical" evidence="4">
    <location>
        <begin position="361"/>
        <end position="382"/>
    </location>
</feature>
<dbReference type="PANTHER" id="PTHR11360:SF290">
    <property type="entry name" value="MONOCARBOXYLATE MFS PERMEASE"/>
    <property type="match status" value="1"/>
</dbReference>
<name>A0A240EQY6_9VIBR</name>
<evidence type="ECO:0000256" key="2">
    <source>
        <dbReference type="ARBA" id="ARBA00022989"/>
    </source>
</evidence>
<accession>A0A240EQY6</accession>
<gene>
    <name evidence="6" type="ORF">VTH8203_04199</name>
</gene>
<dbReference type="PANTHER" id="PTHR11360">
    <property type="entry name" value="MONOCARBOXYLATE TRANSPORTER"/>
    <property type="match status" value="1"/>
</dbReference>
<keyword evidence="3 4" id="KW-0472">Membrane</keyword>
<feature type="transmembrane region" description="Helical" evidence="4">
    <location>
        <begin position="243"/>
        <end position="263"/>
    </location>
</feature>
<dbReference type="EMBL" id="OANU01000123">
    <property type="protein sequence ID" value="SNX50539.1"/>
    <property type="molecule type" value="Genomic_DNA"/>
</dbReference>
<feature type="transmembrane region" description="Helical" evidence="4">
    <location>
        <begin position="74"/>
        <end position="92"/>
    </location>
</feature>
<dbReference type="SUPFAM" id="SSF103473">
    <property type="entry name" value="MFS general substrate transporter"/>
    <property type="match status" value="1"/>
</dbReference>
<evidence type="ECO:0000256" key="4">
    <source>
        <dbReference type="SAM" id="Phobius"/>
    </source>
</evidence>
<evidence type="ECO:0000259" key="5">
    <source>
        <dbReference type="PROSITE" id="PS50850"/>
    </source>
</evidence>
<feature type="transmembrane region" description="Helical" evidence="4">
    <location>
        <begin position="329"/>
        <end position="355"/>
    </location>
</feature>
<feature type="transmembrane region" description="Helical" evidence="4">
    <location>
        <begin position="44"/>
        <end position="67"/>
    </location>
</feature>
<dbReference type="GO" id="GO:0022857">
    <property type="term" value="F:transmembrane transporter activity"/>
    <property type="evidence" value="ECO:0007669"/>
    <property type="project" value="InterPro"/>
</dbReference>
<dbReference type="InterPro" id="IPR011701">
    <property type="entry name" value="MFS"/>
</dbReference>